<evidence type="ECO:0000256" key="14">
    <source>
        <dbReference type="ARBA" id="ARBA00042526"/>
    </source>
</evidence>
<accession>A0ABX0VPD1</accession>
<organism evidence="19 20">
    <name type="scientific">Cedecea colo</name>
    <dbReference type="NCBI Taxonomy" id="2552946"/>
    <lineage>
        <taxon>Bacteria</taxon>
        <taxon>Pseudomonadati</taxon>
        <taxon>Pseudomonadota</taxon>
        <taxon>Gammaproteobacteria</taxon>
        <taxon>Enterobacterales</taxon>
        <taxon>Enterobacteriaceae</taxon>
        <taxon>Cedecea</taxon>
    </lineage>
</organism>
<dbReference type="Proteomes" id="UP000697927">
    <property type="component" value="Unassembled WGS sequence"/>
</dbReference>
<keyword evidence="6" id="KW-0808">Transferase</keyword>
<feature type="non-terminal residue" evidence="19">
    <location>
        <position position="1"/>
    </location>
</feature>
<dbReference type="InterPro" id="IPR050890">
    <property type="entry name" value="PTS_EIIA_component"/>
</dbReference>
<keyword evidence="5" id="KW-0762">Sugar transport</keyword>
<dbReference type="Pfam" id="PF00358">
    <property type="entry name" value="PTS_EIIA_1"/>
    <property type="match status" value="1"/>
</dbReference>
<evidence type="ECO:0000259" key="17">
    <source>
        <dbReference type="PROSITE" id="PS51093"/>
    </source>
</evidence>
<keyword evidence="11 16" id="KW-0472">Membrane</keyword>
<sequence length="363" mass="37989">FLGPLGYELGSALATAILWLYGKFGFVATAVLAGALPFIVAAGMHKPLLPYAVAAMGQFGRETLYLPASLAHNIAEAGACLAITIKSKDKSMKSTALSSGLSALCGITEPALYGITLLNKKVLYAVIIGSVIGGGFLSYMAVAAFALVGPSLASISIFAAPDNPNNLIYAFAGAAISFVLTFAGTLLLWQDKAEVAAEETSTNKPAAEALKEAVLRSPIQGKVTPLEEVNDDVFSSKIMGDGIAVIPTVGALYAPADGVIIHVFESGHAASMLTDNGAEIIFHIGIDTIQMNGKGFSPKINDNQTVKKGDLLIEFDIGEIVKAGYDPVVVMVVTNSERFEMIAETSPNEIDNQFSILTLKEAI</sequence>
<keyword evidence="10 16" id="KW-1133">Transmembrane helix</keyword>
<dbReference type="InterPro" id="IPR003352">
    <property type="entry name" value="PTS_EIIC"/>
</dbReference>
<dbReference type="PROSITE" id="PS00371">
    <property type="entry name" value="PTS_EIIA_TYPE_1_HIS"/>
    <property type="match status" value="1"/>
</dbReference>
<dbReference type="PANTHER" id="PTHR45008">
    <property type="entry name" value="PTS SYSTEM GLUCOSE-SPECIFIC EIIA COMPONENT"/>
    <property type="match status" value="1"/>
</dbReference>
<evidence type="ECO:0000313" key="20">
    <source>
        <dbReference type="Proteomes" id="UP000697927"/>
    </source>
</evidence>
<evidence type="ECO:0000256" key="1">
    <source>
        <dbReference type="ARBA" id="ARBA00004496"/>
    </source>
</evidence>
<evidence type="ECO:0000256" key="7">
    <source>
        <dbReference type="ARBA" id="ARBA00022683"/>
    </source>
</evidence>
<keyword evidence="9" id="KW-0418">Kinase</keyword>
<dbReference type="Gene3D" id="2.70.70.10">
    <property type="entry name" value="Glucose Permease (Domain IIA)"/>
    <property type="match status" value="1"/>
</dbReference>
<evidence type="ECO:0000256" key="4">
    <source>
        <dbReference type="ARBA" id="ARBA00022475"/>
    </source>
</evidence>
<dbReference type="Pfam" id="PF02378">
    <property type="entry name" value="PTS_EIIC"/>
    <property type="match status" value="1"/>
</dbReference>
<dbReference type="PROSITE" id="PS51103">
    <property type="entry name" value="PTS_EIIC_TYPE_1"/>
    <property type="match status" value="1"/>
</dbReference>
<keyword evidence="7" id="KW-0598">Phosphotransferase system</keyword>
<evidence type="ECO:0000313" key="19">
    <source>
        <dbReference type="EMBL" id="NIY48942.1"/>
    </source>
</evidence>
<keyword evidence="3" id="KW-0813">Transport</keyword>
<comment type="caution">
    <text evidence="19">The sequence shown here is derived from an EMBL/GenBank/DDBJ whole genome shotgun (WGS) entry which is preliminary data.</text>
</comment>
<evidence type="ECO:0000256" key="15">
    <source>
        <dbReference type="ARBA" id="ARBA00042873"/>
    </source>
</evidence>
<reference evidence="19 20" key="1">
    <citation type="journal article" date="2020" name="Microorganisms">
        <title>Polyphasic Characterisation of Cedecea colo sp. nov., a New Enteric Bacterium Isolated from the Koala Hindgut.</title>
        <authorList>
            <person name="Boath J.M."/>
            <person name="Dakhal S."/>
            <person name="Van T.T.H."/>
            <person name="Moore R.J."/>
            <person name="Dekiwadia C."/>
            <person name="Macreadie I.G."/>
        </authorList>
    </citation>
    <scope>NUCLEOTIDE SEQUENCE [LARGE SCALE GENOMIC DNA]</scope>
    <source>
        <strain evidence="19 20">ZA</strain>
    </source>
</reference>
<dbReference type="PANTHER" id="PTHR45008:SF1">
    <property type="entry name" value="PTS SYSTEM GLUCOSE-SPECIFIC EIIA COMPONENT"/>
    <property type="match status" value="1"/>
</dbReference>
<evidence type="ECO:0000256" key="13">
    <source>
        <dbReference type="ARBA" id="ARBA00042296"/>
    </source>
</evidence>
<evidence type="ECO:0000256" key="12">
    <source>
        <dbReference type="ARBA" id="ARBA00039163"/>
    </source>
</evidence>
<dbReference type="InterPro" id="IPR001127">
    <property type="entry name" value="PTS_EIIA_1_perm"/>
</dbReference>
<keyword evidence="20" id="KW-1185">Reference proteome</keyword>
<evidence type="ECO:0000256" key="6">
    <source>
        <dbReference type="ARBA" id="ARBA00022679"/>
    </source>
</evidence>
<gene>
    <name evidence="19" type="ORF">E2L00_15875</name>
</gene>
<feature type="transmembrane region" description="Helical" evidence="16">
    <location>
        <begin position="97"/>
        <end position="115"/>
    </location>
</feature>
<dbReference type="SUPFAM" id="SSF51261">
    <property type="entry name" value="Duplicated hybrid motif"/>
    <property type="match status" value="1"/>
</dbReference>
<keyword evidence="4" id="KW-1003">Cell membrane</keyword>
<evidence type="ECO:0000256" key="5">
    <source>
        <dbReference type="ARBA" id="ARBA00022597"/>
    </source>
</evidence>
<keyword evidence="8 16" id="KW-0812">Transmembrane</keyword>
<proteinExistence type="predicted"/>
<dbReference type="NCBIfam" id="TIGR00830">
    <property type="entry name" value="PTBA"/>
    <property type="match status" value="1"/>
</dbReference>
<dbReference type="InterPro" id="IPR011055">
    <property type="entry name" value="Dup_hybrid_motif"/>
</dbReference>
<evidence type="ECO:0000256" key="10">
    <source>
        <dbReference type="ARBA" id="ARBA00022989"/>
    </source>
</evidence>
<evidence type="ECO:0000256" key="9">
    <source>
        <dbReference type="ARBA" id="ARBA00022777"/>
    </source>
</evidence>
<protein>
    <recommendedName>
        <fullName evidence="12">PTS system glucose-specific EIIA component</fullName>
    </recommendedName>
    <alternativeName>
        <fullName evidence="15">EIIA-Glc</fullName>
    </alternativeName>
    <alternativeName>
        <fullName evidence="14">EIII-Glc</fullName>
    </alternativeName>
    <alternativeName>
        <fullName evidence="13">Glucose-specific phosphotransferase enzyme IIA component</fullName>
    </alternativeName>
</protein>
<feature type="transmembrane region" description="Helical" evidence="16">
    <location>
        <begin position="20"/>
        <end position="43"/>
    </location>
</feature>
<feature type="domain" description="PTS EIIA type-1" evidence="17">
    <location>
        <begin position="231"/>
        <end position="335"/>
    </location>
</feature>
<evidence type="ECO:0000256" key="3">
    <source>
        <dbReference type="ARBA" id="ARBA00022448"/>
    </source>
</evidence>
<dbReference type="InterPro" id="IPR013013">
    <property type="entry name" value="PTS_EIIC_1"/>
</dbReference>
<feature type="transmembrane region" description="Helical" evidence="16">
    <location>
        <begin position="122"/>
        <end position="147"/>
    </location>
</feature>
<feature type="transmembrane region" description="Helical" evidence="16">
    <location>
        <begin position="64"/>
        <end position="85"/>
    </location>
</feature>
<evidence type="ECO:0000259" key="18">
    <source>
        <dbReference type="PROSITE" id="PS51103"/>
    </source>
</evidence>
<comment type="subcellular location">
    <subcellularLocation>
        <location evidence="2">Cell membrane</location>
        <topology evidence="2">Multi-pass membrane protein</topology>
    </subcellularLocation>
    <subcellularLocation>
        <location evidence="1">Cytoplasm</location>
    </subcellularLocation>
</comment>
<evidence type="ECO:0000256" key="8">
    <source>
        <dbReference type="ARBA" id="ARBA00022692"/>
    </source>
</evidence>
<feature type="domain" description="PTS EIIC type-1" evidence="18">
    <location>
        <begin position="1"/>
        <end position="200"/>
    </location>
</feature>
<feature type="transmembrane region" description="Helical" evidence="16">
    <location>
        <begin position="167"/>
        <end position="189"/>
    </location>
</feature>
<evidence type="ECO:0000256" key="2">
    <source>
        <dbReference type="ARBA" id="ARBA00004651"/>
    </source>
</evidence>
<evidence type="ECO:0000256" key="11">
    <source>
        <dbReference type="ARBA" id="ARBA00023136"/>
    </source>
</evidence>
<dbReference type="RefSeq" id="WP_167613259.1">
    <property type="nucleotide sequence ID" value="NZ_SOYS01000007.1"/>
</dbReference>
<dbReference type="EMBL" id="SOYS01000007">
    <property type="protein sequence ID" value="NIY48942.1"/>
    <property type="molecule type" value="Genomic_DNA"/>
</dbReference>
<name>A0ABX0VPD1_9ENTR</name>
<dbReference type="PROSITE" id="PS51093">
    <property type="entry name" value="PTS_EIIA_TYPE_1"/>
    <property type="match status" value="1"/>
</dbReference>
<evidence type="ECO:0000256" key="16">
    <source>
        <dbReference type="SAM" id="Phobius"/>
    </source>
</evidence>